<sequence>MIVSIQTQTQPSQAKLVFFWAGIGLDWAERLAWFLSSSQSKAAAVTPGEAAPRLPSYDTMGRMHSRGYFFLSSALQEDSTKLAEDLFSGCETAHTFL</sequence>
<protein>
    <submittedName>
        <fullName evidence="1">Uncharacterized protein</fullName>
    </submittedName>
</protein>
<comment type="caution">
    <text evidence="1">The sequence shown here is derived from an EMBL/GenBank/DDBJ whole genome shotgun (WGS) entry which is preliminary data.</text>
</comment>
<reference evidence="1 2" key="1">
    <citation type="journal article" date="2018" name="PLoS Genet.">
        <title>Population sequencing reveals clonal diversity and ancestral inbreeding in the grapevine cultivar Chardonnay.</title>
        <authorList>
            <person name="Roach M.J."/>
            <person name="Johnson D.L."/>
            <person name="Bohlmann J."/>
            <person name="van Vuuren H.J."/>
            <person name="Jones S.J."/>
            <person name="Pretorius I.S."/>
            <person name="Schmidt S.A."/>
            <person name="Borneman A.R."/>
        </authorList>
    </citation>
    <scope>NUCLEOTIDE SEQUENCE [LARGE SCALE GENOMIC DNA]</scope>
    <source>
        <strain evidence="2">cv. Chardonnay</strain>
        <tissue evidence="1">Leaf</tissue>
    </source>
</reference>
<gene>
    <name evidence="1" type="ORF">CK203_022890</name>
</gene>
<dbReference type="EMBL" id="QGNW01000078">
    <property type="protein sequence ID" value="RVX00996.1"/>
    <property type="molecule type" value="Genomic_DNA"/>
</dbReference>
<accession>A0A438IWJ0</accession>
<name>A0A438IWJ0_VITVI</name>
<evidence type="ECO:0000313" key="2">
    <source>
        <dbReference type="Proteomes" id="UP000288805"/>
    </source>
</evidence>
<proteinExistence type="predicted"/>
<evidence type="ECO:0000313" key="1">
    <source>
        <dbReference type="EMBL" id="RVX00996.1"/>
    </source>
</evidence>
<dbReference type="AlphaFoldDB" id="A0A438IWJ0"/>
<organism evidence="1 2">
    <name type="scientific">Vitis vinifera</name>
    <name type="common">Grape</name>
    <dbReference type="NCBI Taxonomy" id="29760"/>
    <lineage>
        <taxon>Eukaryota</taxon>
        <taxon>Viridiplantae</taxon>
        <taxon>Streptophyta</taxon>
        <taxon>Embryophyta</taxon>
        <taxon>Tracheophyta</taxon>
        <taxon>Spermatophyta</taxon>
        <taxon>Magnoliopsida</taxon>
        <taxon>eudicotyledons</taxon>
        <taxon>Gunneridae</taxon>
        <taxon>Pentapetalae</taxon>
        <taxon>rosids</taxon>
        <taxon>Vitales</taxon>
        <taxon>Vitaceae</taxon>
        <taxon>Viteae</taxon>
        <taxon>Vitis</taxon>
    </lineage>
</organism>
<dbReference type="Proteomes" id="UP000288805">
    <property type="component" value="Unassembled WGS sequence"/>
</dbReference>